<evidence type="ECO:0000256" key="8">
    <source>
        <dbReference type="ARBA" id="ARBA00061188"/>
    </source>
</evidence>
<evidence type="ECO:0000256" key="6">
    <source>
        <dbReference type="ARBA" id="ARBA00023141"/>
    </source>
</evidence>
<dbReference type="GO" id="GO:0000287">
    <property type="term" value="F:magnesium ion binding"/>
    <property type="evidence" value="ECO:0007669"/>
    <property type="project" value="UniProtKB-UniRule"/>
</dbReference>
<feature type="binding site" evidence="9">
    <location>
        <position position="90"/>
    </location>
    <ligand>
        <name>Mg(2+)</name>
        <dbReference type="ChEBI" id="CHEBI:18420"/>
        <label>1</label>
    </ligand>
</feature>
<dbReference type="PANTHER" id="PTHR43285">
    <property type="entry name" value="ANTHRANILATE PHOSPHORIBOSYLTRANSFERASE"/>
    <property type="match status" value="1"/>
</dbReference>
<feature type="binding site" evidence="9">
    <location>
        <begin position="88"/>
        <end position="91"/>
    </location>
    <ligand>
        <name>5-phospho-alpha-D-ribose 1-diphosphate</name>
        <dbReference type="ChEBI" id="CHEBI:58017"/>
    </ligand>
</feature>
<evidence type="ECO:0000259" key="10">
    <source>
        <dbReference type="Pfam" id="PF00591"/>
    </source>
</evidence>
<sequence>MSRELDKIMVNETLTEREAEVLVMEMMEGSLSHEKVAAILSILQYRGETVDEITGFAKGMQQKSTQITLPYPLLDTCGTGGDGANTFNISTAVAILLSSMKVNVAKHGNRSVSSKTGSADVLEELGIPFQQNQEEARAMLEKHHLSFLFAPDYHRAMKHVAPVRKALGMKTIFNLLGPLTNPAGASHRIIGVYDHQSARKMAEASLRLNIERAIFVCGEDGLDEITVQGKTSIIEVHNQSIREFSFSPEDAGLAKHPLTGALVETPKESATLIQDIFLNNAPDEARDLVLLNAGAGLYVQGRVSSIAEGVKQCQKALGPQVTKHLEALRNEKGASTTV</sequence>
<feature type="binding site" evidence="9">
    <location>
        <position position="223"/>
    </location>
    <ligand>
        <name>Mg(2+)</name>
        <dbReference type="ChEBI" id="CHEBI:18420"/>
        <label>2</label>
    </ligand>
</feature>
<dbReference type="InterPro" id="IPR036320">
    <property type="entry name" value="Glycosyl_Trfase_fam3_N_dom_sf"/>
</dbReference>
<evidence type="ECO:0000313" key="12">
    <source>
        <dbReference type="EMBL" id="PYZ94516.1"/>
    </source>
</evidence>
<comment type="catalytic activity">
    <reaction evidence="7 9">
        <text>N-(5-phospho-beta-D-ribosyl)anthranilate + diphosphate = 5-phospho-alpha-D-ribose 1-diphosphate + anthranilate</text>
        <dbReference type="Rhea" id="RHEA:11768"/>
        <dbReference type="ChEBI" id="CHEBI:16567"/>
        <dbReference type="ChEBI" id="CHEBI:18277"/>
        <dbReference type="ChEBI" id="CHEBI:33019"/>
        <dbReference type="ChEBI" id="CHEBI:58017"/>
        <dbReference type="EC" id="2.4.2.18"/>
    </reaction>
</comment>
<feature type="domain" description="Glycosyl transferase family 3" evidence="10">
    <location>
        <begin position="72"/>
        <end position="317"/>
    </location>
</feature>
<feature type="binding site" evidence="9">
    <location>
        <position position="78"/>
    </location>
    <ligand>
        <name>anthranilate</name>
        <dbReference type="ChEBI" id="CHEBI:16567"/>
        <label>1</label>
    </ligand>
</feature>
<evidence type="ECO:0000256" key="5">
    <source>
        <dbReference type="ARBA" id="ARBA00022822"/>
    </source>
</evidence>
<keyword evidence="2 9" id="KW-0028">Amino-acid biosynthesis</keyword>
<evidence type="ECO:0000256" key="2">
    <source>
        <dbReference type="ARBA" id="ARBA00022605"/>
    </source>
</evidence>
<feature type="binding site" evidence="9">
    <location>
        <position position="224"/>
    </location>
    <ligand>
        <name>Mg(2+)</name>
        <dbReference type="ChEBI" id="CHEBI:18420"/>
        <label>2</label>
    </ligand>
</feature>
<keyword evidence="4 9" id="KW-0808">Transferase</keyword>
<feature type="binding site" evidence="9">
    <location>
        <begin position="81"/>
        <end position="82"/>
    </location>
    <ligand>
        <name>5-phospho-alpha-D-ribose 1-diphosphate</name>
        <dbReference type="ChEBI" id="CHEBI:58017"/>
    </ligand>
</feature>
<comment type="subunit">
    <text evidence="9">Homodimer.</text>
</comment>
<comment type="similarity">
    <text evidence="8">In the C-terminal section; belongs to the anthranilate phosphoribosyltransferase family.</text>
</comment>
<evidence type="ECO:0000256" key="9">
    <source>
        <dbReference type="HAMAP-Rule" id="MF_00211"/>
    </source>
</evidence>
<dbReference type="FunFam" id="3.40.1030.10:FF:000002">
    <property type="entry name" value="Anthranilate phosphoribosyltransferase"/>
    <property type="match status" value="1"/>
</dbReference>
<keyword evidence="3 9" id="KW-0328">Glycosyltransferase</keyword>
<evidence type="ECO:0000256" key="3">
    <source>
        <dbReference type="ARBA" id="ARBA00022676"/>
    </source>
</evidence>
<dbReference type="GO" id="GO:0000162">
    <property type="term" value="P:L-tryptophan biosynthetic process"/>
    <property type="evidence" value="ECO:0007669"/>
    <property type="project" value="UniProtKB-UniRule"/>
</dbReference>
<comment type="caution">
    <text evidence="9">Lacks conserved residue(s) required for the propagation of feature annotation.</text>
</comment>
<comment type="caution">
    <text evidence="12">The sequence shown here is derived from an EMBL/GenBank/DDBJ whole genome shotgun (WGS) entry which is preliminary data.</text>
</comment>
<evidence type="ECO:0000256" key="4">
    <source>
        <dbReference type="ARBA" id="ARBA00022679"/>
    </source>
</evidence>
<dbReference type="Proteomes" id="UP000248214">
    <property type="component" value="Unassembled WGS sequence"/>
</dbReference>
<name>A0A323TK93_9BACI</name>
<evidence type="ECO:0000256" key="7">
    <source>
        <dbReference type="ARBA" id="ARBA00052328"/>
    </source>
</evidence>
<dbReference type="GO" id="GO:0004048">
    <property type="term" value="F:anthranilate phosphoribosyltransferase activity"/>
    <property type="evidence" value="ECO:0007669"/>
    <property type="project" value="UniProtKB-UniRule"/>
</dbReference>
<dbReference type="InterPro" id="IPR000312">
    <property type="entry name" value="Glycosyl_Trfase_fam3"/>
</dbReference>
<dbReference type="NCBIfam" id="TIGR01245">
    <property type="entry name" value="trpD"/>
    <property type="match status" value="1"/>
</dbReference>
<keyword evidence="6 9" id="KW-0057">Aromatic amino acid biosynthesis</keyword>
<dbReference type="GO" id="GO:0005829">
    <property type="term" value="C:cytosol"/>
    <property type="evidence" value="ECO:0007669"/>
    <property type="project" value="TreeGrafter"/>
</dbReference>
<dbReference type="Pfam" id="PF00591">
    <property type="entry name" value="Glycos_transf_3"/>
    <property type="match status" value="1"/>
</dbReference>
<dbReference type="InterPro" id="IPR035902">
    <property type="entry name" value="Nuc_phospho_transferase"/>
</dbReference>
<reference evidence="12 13" key="1">
    <citation type="submission" date="2017-10" db="EMBL/GenBank/DDBJ databases">
        <title>Bacillus sp. nov., a halophilic bacterium isolated from a Keqin Lake.</title>
        <authorList>
            <person name="Wang H."/>
        </authorList>
    </citation>
    <scope>NUCLEOTIDE SEQUENCE [LARGE SCALE GENOMIC DNA]</scope>
    <source>
        <strain evidence="12 13">KQ-12</strain>
    </source>
</reference>
<evidence type="ECO:0000259" key="11">
    <source>
        <dbReference type="Pfam" id="PF02885"/>
    </source>
</evidence>
<comment type="pathway">
    <text evidence="1 9">Amino-acid biosynthesis; L-tryptophan biosynthesis; L-tryptophan from chorismate: step 2/5.</text>
</comment>
<keyword evidence="9" id="KW-0479">Metal-binding</keyword>
<feature type="binding site" evidence="9">
    <location>
        <position position="224"/>
    </location>
    <ligand>
        <name>Mg(2+)</name>
        <dbReference type="ChEBI" id="CHEBI:18420"/>
        <label>1</label>
    </ligand>
</feature>
<feature type="binding site" evidence="9">
    <location>
        <position position="78"/>
    </location>
    <ligand>
        <name>5-phospho-alpha-D-ribose 1-diphosphate</name>
        <dbReference type="ChEBI" id="CHEBI:58017"/>
    </ligand>
</feature>
<accession>A0A323TK93</accession>
<feature type="binding site" evidence="9">
    <location>
        <position position="164"/>
    </location>
    <ligand>
        <name>anthranilate</name>
        <dbReference type="ChEBI" id="CHEBI:16567"/>
        <label>2</label>
    </ligand>
</feature>
<dbReference type="UniPathway" id="UPA00035">
    <property type="reaction ID" value="UER00041"/>
</dbReference>
<dbReference type="RefSeq" id="WP_110608149.1">
    <property type="nucleotide sequence ID" value="NZ_PDOD01000001.1"/>
</dbReference>
<feature type="binding site" evidence="9">
    <location>
        <begin position="106"/>
        <end position="114"/>
    </location>
    <ligand>
        <name>5-phospho-alpha-D-ribose 1-diphosphate</name>
        <dbReference type="ChEBI" id="CHEBI:58017"/>
    </ligand>
</feature>
<dbReference type="SUPFAM" id="SSF52418">
    <property type="entry name" value="Nucleoside phosphorylase/phosphoribosyltransferase catalytic domain"/>
    <property type="match status" value="1"/>
</dbReference>
<evidence type="ECO:0000256" key="1">
    <source>
        <dbReference type="ARBA" id="ARBA00004907"/>
    </source>
</evidence>
<dbReference type="Pfam" id="PF02885">
    <property type="entry name" value="Glycos_trans_3N"/>
    <property type="match status" value="1"/>
</dbReference>
<feature type="binding site" evidence="9">
    <location>
        <position position="109"/>
    </location>
    <ligand>
        <name>anthranilate</name>
        <dbReference type="ChEBI" id="CHEBI:16567"/>
        <label>1</label>
    </ligand>
</feature>
<keyword evidence="9" id="KW-0460">Magnesium</keyword>
<gene>
    <name evidence="9 12" type="primary">trpD</name>
    <name evidence="12" type="ORF">CR194_03000</name>
</gene>
<dbReference type="InterPro" id="IPR005940">
    <property type="entry name" value="Anthranilate_Pribosyl_Tfrase"/>
</dbReference>
<keyword evidence="13" id="KW-1185">Reference proteome</keyword>
<dbReference type="Gene3D" id="1.20.970.10">
    <property type="entry name" value="Transferase, Pyrimidine Nucleoside Phosphorylase, Chain C"/>
    <property type="match status" value="1"/>
</dbReference>
<dbReference type="EC" id="2.4.2.18" evidence="9"/>
<dbReference type="HAMAP" id="MF_00211">
    <property type="entry name" value="TrpD"/>
    <property type="match status" value="1"/>
</dbReference>
<dbReference type="OrthoDB" id="9806430at2"/>
<comment type="function">
    <text evidence="9">Catalyzes the transfer of the phosphoribosyl group of 5-phosphorylribose-1-pyrophosphate (PRPP) to anthranilate to yield N-(5'-phosphoribosyl)-anthranilate (PRA).</text>
</comment>
<dbReference type="PANTHER" id="PTHR43285:SF2">
    <property type="entry name" value="ANTHRANILATE PHOSPHORIBOSYLTRANSFERASE"/>
    <property type="match status" value="1"/>
</dbReference>
<feature type="domain" description="Glycosyl transferase family 3 N-terminal" evidence="11">
    <location>
        <begin position="5"/>
        <end position="63"/>
    </location>
</feature>
<keyword evidence="5 9" id="KW-0822">Tryptophan biosynthesis</keyword>
<dbReference type="EMBL" id="PDOD01000001">
    <property type="protein sequence ID" value="PYZ94516.1"/>
    <property type="molecule type" value="Genomic_DNA"/>
</dbReference>
<comment type="cofactor">
    <cofactor evidence="9">
        <name>Mg(2+)</name>
        <dbReference type="ChEBI" id="CHEBI:18420"/>
    </cofactor>
    <text evidence="9">Binds 2 magnesium ions per monomer.</text>
</comment>
<organism evidence="12 13">
    <name type="scientific">Salipaludibacillus keqinensis</name>
    <dbReference type="NCBI Taxonomy" id="2045207"/>
    <lineage>
        <taxon>Bacteria</taxon>
        <taxon>Bacillati</taxon>
        <taxon>Bacillota</taxon>
        <taxon>Bacilli</taxon>
        <taxon>Bacillales</taxon>
        <taxon>Bacillaceae</taxon>
    </lineage>
</organism>
<proteinExistence type="inferred from homology"/>
<evidence type="ECO:0000313" key="13">
    <source>
        <dbReference type="Proteomes" id="UP000248214"/>
    </source>
</evidence>
<dbReference type="Gene3D" id="3.40.1030.10">
    <property type="entry name" value="Nucleoside phosphorylase/phosphoribosyltransferase catalytic domain"/>
    <property type="match status" value="1"/>
</dbReference>
<protein>
    <recommendedName>
        <fullName evidence="9">Anthranilate phosphoribosyltransferase</fullName>
        <ecNumber evidence="9">2.4.2.18</ecNumber>
    </recommendedName>
</protein>
<dbReference type="AlphaFoldDB" id="A0A323TK93"/>
<feature type="binding site" evidence="9">
    <location>
        <position position="118"/>
    </location>
    <ligand>
        <name>5-phospho-alpha-D-ribose 1-diphosphate</name>
        <dbReference type="ChEBI" id="CHEBI:58017"/>
    </ligand>
</feature>
<dbReference type="InterPro" id="IPR017459">
    <property type="entry name" value="Glycosyl_Trfase_fam3_N_dom"/>
</dbReference>
<feature type="binding site" evidence="9">
    <location>
        <position position="86"/>
    </location>
    <ligand>
        <name>5-phospho-alpha-D-ribose 1-diphosphate</name>
        <dbReference type="ChEBI" id="CHEBI:58017"/>
    </ligand>
</feature>
<comment type="similarity">
    <text evidence="9">Belongs to the anthranilate phosphoribosyltransferase family.</text>
</comment>
<dbReference type="SUPFAM" id="SSF47648">
    <property type="entry name" value="Nucleoside phosphorylase/phosphoribosyltransferase N-terminal domain"/>
    <property type="match status" value="1"/>
</dbReference>